<dbReference type="NCBIfam" id="NF041283">
    <property type="entry name" value="PrgP"/>
    <property type="match status" value="1"/>
</dbReference>
<comment type="caution">
    <text evidence="2">The sequence shown here is derived from an EMBL/GenBank/DDBJ whole genome shotgun (WGS) entry which is preliminary data.</text>
</comment>
<dbReference type="RefSeq" id="WP_095345036.1">
    <property type="nucleotide sequence ID" value="NZ_CP029972.1"/>
</dbReference>
<dbReference type="InterPro" id="IPR027417">
    <property type="entry name" value="P-loop_NTPase"/>
</dbReference>
<dbReference type="GeneID" id="71568192"/>
<protein>
    <submittedName>
        <fullName evidence="2">Chromosome partitioning ATPase</fullName>
    </submittedName>
</protein>
<gene>
    <name evidence="2" type="primary">parA</name>
    <name evidence="2" type="ORF">LKE01_23120</name>
</gene>
<feature type="domain" description="AAA" evidence="1">
    <location>
        <begin position="4"/>
        <end position="176"/>
    </location>
</feature>
<dbReference type="OrthoDB" id="9815116at2"/>
<dbReference type="CDD" id="cd02042">
    <property type="entry name" value="ParAB_family"/>
    <property type="match status" value="1"/>
</dbReference>
<evidence type="ECO:0000259" key="1">
    <source>
        <dbReference type="Pfam" id="PF13614"/>
    </source>
</evidence>
<dbReference type="Gene3D" id="3.40.50.300">
    <property type="entry name" value="P-loop containing nucleotide triphosphate hydrolases"/>
    <property type="match status" value="1"/>
</dbReference>
<sequence length="298" mass="33969">MGYVIINAQQKGGVGKTTDTVMEAVVASSLFNKKVLVIDTDLQGNATTFLAKTYKDLNINKSFMSCMEDGDLEAGLVHLGPNIDMIASDYDTRKFGDFLADKFKNTIDRTFYLKKLVDKLKDSYDFVFIDVPPSTDIKVDNAMACADYVIVIQETQQFAFDGSKKLVLTYLQTLADDFGDKINLQVAGILPVLLQARRPLQTKIVRETIEYFGKDNVFNNIINNHARLEWYTAQGVQFQDFHDKRIWALFADIFCELQARIESFEKTNDVINFHYDHQYINQNRLTPLGKEMTVNGFN</sequence>
<dbReference type="Pfam" id="PF13614">
    <property type="entry name" value="AAA_31"/>
    <property type="match status" value="1"/>
</dbReference>
<dbReference type="Proteomes" id="UP000321893">
    <property type="component" value="Unassembled WGS sequence"/>
</dbReference>
<dbReference type="SUPFAM" id="SSF52540">
    <property type="entry name" value="P-loop containing nucleoside triphosphate hydrolases"/>
    <property type="match status" value="1"/>
</dbReference>
<accession>A0A511DXB5</accession>
<dbReference type="InterPro" id="IPR050678">
    <property type="entry name" value="DNA_Partitioning_ATPase"/>
</dbReference>
<keyword evidence="3" id="KW-1185">Reference proteome</keyword>
<evidence type="ECO:0000313" key="2">
    <source>
        <dbReference type="EMBL" id="GEL29492.1"/>
    </source>
</evidence>
<evidence type="ECO:0000313" key="3">
    <source>
        <dbReference type="Proteomes" id="UP000321893"/>
    </source>
</evidence>
<organism evidence="2 3">
    <name type="scientific">Lentilactobacillus kefiri</name>
    <name type="common">Lactobacillus kefiri</name>
    <dbReference type="NCBI Taxonomy" id="33962"/>
    <lineage>
        <taxon>Bacteria</taxon>
        <taxon>Bacillati</taxon>
        <taxon>Bacillota</taxon>
        <taxon>Bacilli</taxon>
        <taxon>Lactobacillales</taxon>
        <taxon>Lactobacillaceae</taxon>
        <taxon>Lentilactobacillus</taxon>
    </lineage>
</organism>
<dbReference type="PANTHER" id="PTHR13696:SF98">
    <property type="entry name" value="PLASMID PARTITION PROTEIN A"/>
    <property type="match status" value="1"/>
</dbReference>
<proteinExistence type="predicted"/>
<dbReference type="PANTHER" id="PTHR13696">
    <property type="entry name" value="P-LOOP CONTAINING NUCLEOSIDE TRIPHOSPHATE HYDROLASE"/>
    <property type="match status" value="1"/>
</dbReference>
<dbReference type="InterPro" id="IPR025669">
    <property type="entry name" value="AAA_dom"/>
</dbReference>
<name>A0A511DXB5_LENKE</name>
<dbReference type="AlphaFoldDB" id="A0A511DXB5"/>
<reference evidence="2" key="1">
    <citation type="submission" date="2019-07" db="EMBL/GenBank/DDBJ databases">
        <title>Whole genome shotgun sequence of Lactobacillus kefiri NBRC 15888.</title>
        <authorList>
            <person name="Hosoyama A."/>
            <person name="Uohara A."/>
            <person name="Ohji S."/>
            <person name="Ichikawa N."/>
        </authorList>
    </citation>
    <scope>NUCLEOTIDE SEQUENCE [LARGE SCALE GENOMIC DNA]</scope>
    <source>
        <strain evidence="2">NBRC 15888</strain>
    </source>
</reference>
<dbReference type="EMBL" id="BJVK01000074">
    <property type="protein sequence ID" value="GEL29492.1"/>
    <property type="molecule type" value="Genomic_DNA"/>
</dbReference>